<dbReference type="Pfam" id="PF07669">
    <property type="entry name" value="Eco57I"/>
    <property type="match status" value="1"/>
</dbReference>
<evidence type="ECO:0000256" key="3">
    <source>
        <dbReference type="ARBA" id="ARBA00022679"/>
    </source>
</evidence>
<dbReference type="GO" id="GO:0032259">
    <property type="term" value="P:methylation"/>
    <property type="evidence" value="ECO:0007669"/>
    <property type="project" value="UniProtKB-KW"/>
</dbReference>
<comment type="catalytic activity">
    <reaction evidence="5">
        <text>a 2'-deoxyadenosine in DNA + S-adenosyl-L-methionine = an N(6)-methyl-2'-deoxyadenosine in DNA + S-adenosyl-L-homocysteine + H(+)</text>
        <dbReference type="Rhea" id="RHEA:15197"/>
        <dbReference type="Rhea" id="RHEA-COMP:12418"/>
        <dbReference type="Rhea" id="RHEA-COMP:12419"/>
        <dbReference type="ChEBI" id="CHEBI:15378"/>
        <dbReference type="ChEBI" id="CHEBI:57856"/>
        <dbReference type="ChEBI" id="CHEBI:59789"/>
        <dbReference type="ChEBI" id="CHEBI:90615"/>
        <dbReference type="ChEBI" id="CHEBI:90616"/>
        <dbReference type="EC" id="2.1.1.72"/>
    </reaction>
</comment>
<dbReference type="EC" id="2.1.1.72" evidence="1"/>
<dbReference type="InterPro" id="IPR029063">
    <property type="entry name" value="SAM-dependent_MTases_sf"/>
</dbReference>
<evidence type="ECO:0000256" key="2">
    <source>
        <dbReference type="ARBA" id="ARBA00022603"/>
    </source>
</evidence>
<dbReference type="SUPFAM" id="SSF53335">
    <property type="entry name" value="S-adenosyl-L-methionine-dependent methyltransferases"/>
    <property type="match status" value="1"/>
</dbReference>
<dbReference type="PANTHER" id="PTHR33841">
    <property type="entry name" value="DNA METHYLTRANSFERASE YEEA-RELATED"/>
    <property type="match status" value="1"/>
</dbReference>
<reference evidence="8 9" key="1">
    <citation type="submission" date="2019-03" db="EMBL/GenBank/DDBJ databases">
        <title>Genomic Encyclopedia of Archaeal and Bacterial Type Strains, Phase II (KMG-II): from individual species to whole genera.</title>
        <authorList>
            <person name="Goeker M."/>
        </authorList>
    </citation>
    <scope>NUCLEOTIDE SEQUENCE [LARGE SCALE GENOMIC DNA]</scope>
    <source>
        <strain evidence="8 9">ATCC 25309</strain>
    </source>
</reference>
<dbReference type="GO" id="GO:0003676">
    <property type="term" value="F:nucleic acid binding"/>
    <property type="evidence" value="ECO:0007669"/>
    <property type="project" value="InterPro"/>
</dbReference>
<evidence type="ECO:0000256" key="1">
    <source>
        <dbReference type="ARBA" id="ARBA00011900"/>
    </source>
</evidence>
<dbReference type="InterPro" id="IPR002052">
    <property type="entry name" value="DNA_methylase_N6_adenine_CS"/>
</dbReference>
<comment type="caution">
    <text evidence="8">The sequence shown here is derived from an EMBL/GenBank/DDBJ whole genome shotgun (WGS) entry which is preliminary data.</text>
</comment>
<dbReference type="OrthoDB" id="9815272at2"/>
<dbReference type="PROSITE" id="PS00092">
    <property type="entry name" value="N6_MTASE"/>
    <property type="match status" value="1"/>
</dbReference>
<feature type="region of interest" description="Disordered" evidence="6">
    <location>
        <begin position="661"/>
        <end position="686"/>
    </location>
</feature>
<evidence type="ECO:0000313" key="8">
    <source>
        <dbReference type="EMBL" id="TDU62538.1"/>
    </source>
</evidence>
<keyword evidence="3" id="KW-0808">Transferase</keyword>
<organism evidence="8 9">
    <name type="scientific">Prosthecobacter fusiformis</name>
    <dbReference type="NCBI Taxonomy" id="48464"/>
    <lineage>
        <taxon>Bacteria</taxon>
        <taxon>Pseudomonadati</taxon>
        <taxon>Verrucomicrobiota</taxon>
        <taxon>Verrucomicrobiia</taxon>
        <taxon>Verrucomicrobiales</taxon>
        <taxon>Verrucomicrobiaceae</taxon>
        <taxon>Prosthecobacter</taxon>
    </lineage>
</organism>
<gene>
    <name evidence="8" type="ORF">EI77_04639</name>
</gene>
<evidence type="ECO:0000259" key="7">
    <source>
        <dbReference type="Pfam" id="PF07669"/>
    </source>
</evidence>
<protein>
    <recommendedName>
        <fullName evidence="1">site-specific DNA-methyltransferase (adenine-specific)</fullName>
        <ecNumber evidence="1">2.1.1.72</ecNumber>
    </recommendedName>
</protein>
<proteinExistence type="predicted"/>
<dbReference type="GO" id="GO:0009007">
    <property type="term" value="F:site-specific DNA-methyltransferase (adenine-specific) activity"/>
    <property type="evidence" value="ECO:0007669"/>
    <property type="project" value="UniProtKB-EC"/>
</dbReference>
<sequence length="1068" mass="119717">MSAFHPPDLPDPPRGYRYYHSAKEILHAPELYAYQHMLLRAWDAKEGMHLSGVLTLNGVPTVYIRDFSKPATEAEIARLQQQFWNQGIATLLLVRDPFHVRVFSSMVTPVAAETATREEIDALLVEKLDLAAQAQWAEKFYIQLDNGHYYNADARVDKFRPQHGVDAYLLNNLAAVRDKLVTMGLTAQTAHAFLGRLLFTCYLCDRGIVELSNYFKGKPGHSIRELLTGEDPAPALYGKLYPALKTVFNSSMFDADLVAERQAVESHPGCFEIVLSFLRGDDLTKGNQPTLGFWAYDFRLIPVETVSAIYENFLEGEDSQEKQKAGAFYTPRFLAEIALDIALKKVAPLFEEGRRYLDPSCGSGIFLVLLFNRLAAEWTAGQKRKPTPQEKADALLERLNALRGVDKNLTACRIACFSLYLAFLDQFDPPDIENYKLEFNKKKLPNLLHAKAVDKVPEYPVIREADFFDYAPDHAGQFDVIIGNPPWAGRSSNQVAHEFMEKTPALLKPEGSACLLLPSKVFLNRTDKFQKNWLKSVTLDKVIQLADYRHILFKKAICPCSMALFRPSTPAEDHEIEYIAPKVSRSDLRDGLILVKPADRQWISQRRLLGAAEQGAISMAWKGYLWGTARDHKFLDYLFSFPRLSDLTDLLSDLRKSKKKRSKPWAAGQGFKPYSQKGKNPDRDLKPLGPWEGSDHFIEDSIFSMMPHVPEVLCGTLEAALKEGENLPDYLYSKPEDDLFRPPLVLFNQGFTNATFVDYTVRFQDALQSIAGPEKDAAALMFLAAFLRSPLARYFIFHTAANVATERPKVHLVEALRLPFFLPGSEFATPDAEKILKKAVAQIQRHQKEMQASADKLLAGQPVSDVDKKELDDWFIAQRIKAAKLQGELNPLIYAYYGLNEQEQALVEDTCQILDISATPRTLEAARSIPTLQPVTKADELEPYAAMLAGTLNDWATGSVRAAVTGGVDPEVGMALIEVTQVKQPVPFQPRAVQKKLGQALASLHRSSTQEDGAFLFERTGLIFDGTRISIVKPAQQGQWTRTAAMNDAGHIYAEIAKARQQAATPKT</sequence>
<keyword evidence="2 8" id="KW-0489">Methyltransferase</keyword>
<dbReference type="GO" id="GO:0006304">
    <property type="term" value="P:DNA modification"/>
    <property type="evidence" value="ECO:0007669"/>
    <property type="project" value="InterPro"/>
</dbReference>
<dbReference type="PANTHER" id="PTHR33841:SF1">
    <property type="entry name" value="DNA METHYLTRANSFERASE A"/>
    <property type="match status" value="1"/>
</dbReference>
<dbReference type="AlphaFoldDB" id="A0A4R7RLF9"/>
<evidence type="ECO:0000256" key="6">
    <source>
        <dbReference type="SAM" id="MobiDB-lite"/>
    </source>
</evidence>
<keyword evidence="9" id="KW-1185">Reference proteome</keyword>
<evidence type="ECO:0000313" key="9">
    <source>
        <dbReference type="Proteomes" id="UP000295662"/>
    </source>
</evidence>
<dbReference type="RefSeq" id="WP_133797586.1">
    <property type="nucleotide sequence ID" value="NZ_SOCA01000019.1"/>
</dbReference>
<dbReference type="PRINTS" id="PR00507">
    <property type="entry name" value="N12N6MTFRASE"/>
</dbReference>
<dbReference type="InterPro" id="IPR011639">
    <property type="entry name" value="MethylTrfase_TaqI-like_dom"/>
</dbReference>
<accession>A0A4R7RLF9</accession>
<dbReference type="Proteomes" id="UP000295662">
    <property type="component" value="Unassembled WGS sequence"/>
</dbReference>
<evidence type="ECO:0000256" key="5">
    <source>
        <dbReference type="ARBA" id="ARBA00047942"/>
    </source>
</evidence>
<name>A0A4R7RLF9_9BACT</name>
<dbReference type="Gene3D" id="3.40.50.150">
    <property type="entry name" value="Vaccinia Virus protein VP39"/>
    <property type="match status" value="1"/>
</dbReference>
<feature type="domain" description="Type II methyltransferase M.TaqI-like" evidence="7">
    <location>
        <begin position="400"/>
        <end position="548"/>
    </location>
</feature>
<evidence type="ECO:0000256" key="4">
    <source>
        <dbReference type="ARBA" id="ARBA00022691"/>
    </source>
</evidence>
<keyword evidence="4" id="KW-0949">S-adenosyl-L-methionine</keyword>
<dbReference type="InterPro" id="IPR050953">
    <property type="entry name" value="N4_N6_ade-DNA_methylase"/>
</dbReference>
<dbReference type="EMBL" id="SOCA01000019">
    <property type="protein sequence ID" value="TDU62538.1"/>
    <property type="molecule type" value="Genomic_DNA"/>
</dbReference>